<dbReference type="InterPro" id="IPR012677">
    <property type="entry name" value="Nucleotide-bd_a/b_plait_sf"/>
</dbReference>
<dbReference type="SUPFAM" id="SSF51332">
    <property type="entry name" value="E2 regulatory, transactivation domain"/>
    <property type="match status" value="1"/>
</dbReference>
<feature type="region of interest" description="Disordered" evidence="13">
    <location>
        <begin position="215"/>
        <end position="237"/>
    </location>
</feature>
<accession>A0A0N7I6S8</accession>
<dbReference type="InterPro" id="IPR036050">
    <property type="entry name" value="Regulatory_protein_E2_N"/>
</dbReference>
<comment type="caution">
    <text evidence="12">Lacks conserved residue(s) required for the propagation of feature annotation.</text>
</comment>
<dbReference type="InterPro" id="IPR042504">
    <property type="entry name" value="Regulatory_protein_E2_N_2"/>
</dbReference>
<evidence type="ECO:0000313" key="17">
    <source>
        <dbReference type="Proteomes" id="UP000103702"/>
    </source>
</evidence>
<comment type="similarity">
    <text evidence="2">Belongs to the papillomaviridae E8^E2C protein family.</text>
</comment>
<dbReference type="InterPro" id="IPR035975">
    <property type="entry name" value="E2/EBNA1_C_sf"/>
</dbReference>
<organismHost>
    <name type="scientific">Homo sapiens</name>
    <name type="common">Human</name>
    <dbReference type="NCBI Taxonomy" id="9606"/>
</organismHost>
<comment type="similarity">
    <text evidence="12">Belongs to the papillomaviridae E2 protein family.</text>
</comment>
<feature type="cross-link" description="Glycyl lysine isopeptide (Lys-Gly) (interchain with G-Cter in SUMO)" evidence="12">
    <location>
        <position position="272"/>
    </location>
</feature>
<evidence type="ECO:0000256" key="9">
    <source>
        <dbReference type="ARBA" id="ARBA00023125"/>
    </source>
</evidence>
<evidence type="ECO:0000256" key="2">
    <source>
        <dbReference type="ARBA" id="ARBA00007794"/>
    </source>
</evidence>
<dbReference type="Pfam" id="PF00511">
    <property type="entry name" value="PPV_E2_C"/>
    <property type="match status" value="1"/>
</dbReference>
<dbReference type="GO" id="GO:0003677">
    <property type="term" value="F:DNA binding"/>
    <property type="evidence" value="ECO:0007669"/>
    <property type="project" value="UniProtKB-UniRule"/>
</dbReference>
<comment type="subunit">
    <text evidence="12">Binds DNA as homodimer. Interacts with protein E1; this interaction greatly increases E1 DNA-binding activity. Interacts with protein L1; this interaction enhances E2-dependent replication and transcription activation. Interacts with protein L2; this interaction inhibits E2 transcriptional activity but not DNA replication function E2. Interacts with protein E7; this interaction inhibits E7 oncogenic activity. Interacts with host TAF1; this interaction modulates E2-dependent transcriptional regulation. Interacts with host BRD4; this interaction mediates E2 transcriptional activation function. Additionally, the interaction with host BRD4 on mitotic chromosomes mediates tethering of the viral genome. Interacts with host TOPBP1; this interaction is required for optimal viral DNA replication.</text>
</comment>
<reference evidence="16 17" key="1">
    <citation type="journal article" date="2013" name="Virology">
        <title>Human papillomavirus genome variants.</title>
        <authorList>
            <person name="Burk R.D."/>
            <person name="Harari A."/>
            <person name="Chen Z."/>
        </authorList>
    </citation>
    <scope>NUCLEOTIDE SEQUENCE [LARGE SCALE GENOMIC DNA]</scope>
    <source>
        <strain evidence="16">Qv12026</strain>
    </source>
</reference>
<keyword evidence="7 12" id="KW-0235">DNA replication</keyword>
<proteinExistence type="inferred from homology"/>
<dbReference type="HAMAP" id="MF_04001">
    <property type="entry name" value="PPV_E2"/>
    <property type="match status" value="1"/>
</dbReference>
<dbReference type="InterPro" id="IPR000427">
    <property type="entry name" value="Papillomavirus_E2_C"/>
</dbReference>
<keyword evidence="9 12" id="KW-0238">DNA-binding</keyword>
<dbReference type="Gene3D" id="1.10.287.30">
    <property type="entry name" value="E2 (early) protein, N terminal domain, subdomain 1"/>
    <property type="match status" value="1"/>
</dbReference>
<dbReference type="EMBL" id="KF436810">
    <property type="protein sequence ID" value="ALJ32446.1"/>
    <property type="molecule type" value="Genomic_DNA"/>
</dbReference>
<dbReference type="Gene3D" id="3.30.70.330">
    <property type="match status" value="1"/>
</dbReference>
<dbReference type="GO" id="GO:0003700">
    <property type="term" value="F:DNA-binding transcription factor activity"/>
    <property type="evidence" value="ECO:0007669"/>
    <property type="project" value="UniProtKB-UniRule"/>
</dbReference>
<dbReference type="GO" id="GO:0006260">
    <property type="term" value="P:DNA replication"/>
    <property type="evidence" value="ECO:0007669"/>
    <property type="project" value="UniProtKB-KW"/>
</dbReference>
<evidence type="ECO:0000256" key="13">
    <source>
        <dbReference type="SAM" id="MobiDB-lite"/>
    </source>
</evidence>
<sequence>MMETLCKRLSACQDAILELYERDSINLSDHIDHWKHVRLENVLLHKAREMGLQSVNQQAVPSLAVSRSKGHNAIELQIALESLNESSYNTEEWTLQQTSWEQWVTDPKQCFKKGGKTVEVRYDCDKDNTMQYVVWTFVYYWLEGKWYKVSSHVDYNGIYYETQDNEKVYYTQFDTDAKRYGVKGIWDVCMGGKVICFAPVFSPCEVSTPEIVRPLHTSNSSNAQDAGVPTRKRHRQCDPDEGPLDFVHNLQPTTDSSTQCTLHNVAPIVHLKGDKNSLKCLRYRMHKGYSHLFNNVTTTWHWTNNTNSKCGVITFMFSSTSQQKQFLQCAKIPPSISVSSGYMSI</sequence>
<dbReference type="InterPro" id="IPR033668">
    <property type="entry name" value="Reg_prot_E2"/>
</dbReference>
<keyword evidence="6 12" id="KW-1048">Host nucleus</keyword>
<evidence type="ECO:0000313" key="16">
    <source>
        <dbReference type="EMBL" id="ALJ32446.1"/>
    </source>
</evidence>
<dbReference type="GO" id="GO:0042025">
    <property type="term" value="C:host cell nucleus"/>
    <property type="evidence" value="ECO:0007669"/>
    <property type="project" value="UniProtKB-SubCell"/>
</dbReference>
<evidence type="ECO:0000259" key="15">
    <source>
        <dbReference type="Pfam" id="PF00511"/>
    </source>
</evidence>
<comment type="PTM">
    <text evidence="12">Phosphorylated.</text>
</comment>
<keyword evidence="12" id="KW-1017">Isopeptide bond</keyword>
<dbReference type="InterPro" id="IPR001866">
    <property type="entry name" value="PPV_E2_N"/>
</dbReference>
<evidence type="ECO:0000256" key="11">
    <source>
        <dbReference type="ARBA" id="ARBA00023163"/>
    </source>
</evidence>
<comment type="PTM">
    <text evidence="12">Sumoylation plays a regulatory role in E2 transcriptional activity.</text>
</comment>
<evidence type="ECO:0000256" key="10">
    <source>
        <dbReference type="ARBA" id="ARBA00023159"/>
    </source>
</evidence>
<evidence type="ECO:0000256" key="1">
    <source>
        <dbReference type="ARBA" id="ARBA00004147"/>
    </source>
</evidence>
<evidence type="ECO:0000259" key="14">
    <source>
        <dbReference type="Pfam" id="PF00508"/>
    </source>
</evidence>
<evidence type="ECO:0000256" key="3">
    <source>
        <dbReference type="ARBA" id="ARBA00022491"/>
    </source>
</evidence>
<gene>
    <name evidence="12 16" type="primary">E2</name>
</gene>
<dbReference type="Proteomes" id="UP000103702">
    <property type="component" value="Genome"/>
</dbReference>
<dbReference type="GO" id="GO:0006351">
    <property type="term" value="P:DNA-templated transcription"/>
    <property type="evidence" value="ECO:0007669"/>
    <property type="project" value="UniProtKB-UniRule"/>
</dbReference>
<protein>
    <recommendedName>
        <fullName evidence="12">Regulatory protein E2</fullName>
    </recommendedName>
</protein>
<dbReference type="Pfam" id="PF00508">
    <property type="entry name" value="PPV_E2_N"/>
    <property type="match status" value="1"/>
</dbReference>
<dbReference type="InterPro" id="IPR042503">
    <property type="entry name" value="Regulatory_protein_E2_N_1"/>
</dbReference>
<name>A0A0N7I6S8_HPV34</name>
<evidence type="ECO:0000256" key="8">
    <source>
        <dbReference type="ARBA" id="ARBA00023015"/>
    </source>
</evidence>
<evidence type="ECO:0000256" key="6">
    <source>
        <dbReference type="ARBA" id="ARBA00022562"/>
    </source>
</evidence>
<feature type="region of interest" description="DNA-binding domain" evidence="12">
    <location>
        <begin position="267"/>
        <end position="345"/>
    </location>
</feature>
<evidence type="ECO:0000256" key="7">
    <source>
        <dbReference type="ARBA" id="ARBA00022705"/>
    </source>
</evidence>
<keyword evidence="4 12" id="KW-0244">Early protein</keyword>
<dbReference type="GO" id="GO:0000166">
    <property type="term" value="F:nucleotide binding"/>
    <property type="evidence" value="ECO:0007669"/>
    <property type="project" value="UniProtKB-UniRule"/>
</dbReference>
<evidence type="ECO:0000256" key="5">
    <source>
        <dbReference type="ARBA" id="ARBA00022553"/>
    </source>
</evidence>
<feature type="domain" description="Papillomavirus E2 C-terminal" evidence="15">
    <location>
        <begin position="267"/>
        <end position="343"/>
    </location>
</feature>
<dbReference type="GO" id="GO:0006275">
    <property type="term" value="P:regulation of DNA replication"/>
    <property type="evidence" value="ECO:0007669"/>
    <property type="project" value="UniProtKB-UniRule"/>
</dbReference>
<dbReference type="Gene3D" id="2.170.200.10">
    <property type="entry name" value="Papillomavirus E2 early protein domain"/>
    <property type="match status" value="1"/>
</dbReference>
<feature type="domain" description="Papillomavirus E2 N-terminal" evidence="14">
    <location>
        <begin position="2"/>
        <end position="195"/>
    </location>
</feature>
<comment type="function">
    <text evidence="12">Plays a role in the initiation of viral DNA replication. A dimer of E2 interacts with a dimer of E1 in order to improve specificity of E1 DNA binding activity. Once the complex recognizes and binds DNA at specific sites, the E2 dimer is removed from DNA. E2 also regulates viral transcription through binding to the E2RE response element (5'-ACCNNNNNNGGT-3') present in multiple copies in the regulatory regions of the viral genome. Activates or represses transcription depending on E2RE's position with regards to proximal promoter elements including the TATA-box. Repression occurs by sterically hindering the assembly of the transcription initiation complex.</text>
</comment>
<dbReference type="GO" id="GO:0039693">
    <property type="term" value="P:viral DNA genome replication"/>
    <property type="evidence" value="ECO:0007669"/>
    <property type="project" value="UniProtKB-UniRule"/>
</dbReference>
<organism evidence="16 17">
    <name type="scientific">Human papillomavirus type 34</name>
    <dbReference type="NCBI Taxonomy" id="333764"/>
    <lineage>
        <taxon>Viruses</taxon>
        <taxon>Monodnaviria</taxon>
        <taxon>Shotokuvirae</taxon>
        <taxon>Cossaviricota</taxon>
        <taxon>Papovaviricetes</taxon>
        <taxon>Zurhausenvirales</taxon>
        <taxon>Papillomaviridae</taxon>
        <taxon>Firstpapillomavirinae</taxon>
        <taxon>Alphapapillomavirus</taxon>
        <taxon>Alphapapillomavirus 11</taxon>
    </lineage>
</organism>
<evidence type="ECO:0000256" key="12">
    <source>
        <dbReference type="HAMAP-Rule" id="MF_04001"/>
    </source>
</evidence>
<keyword evidence="11 12" id="KW-0804">Transcription</keyword>
<keyword evidence="12" id="KW-0832">Ubl conjugation</keyword>
<keyword evidence="10 12" id="KW-0010">Activator</keyword>
<keyword evidence="3 12" id="KW-0678">Repressor</keyword>
<keyword evidence="5 12" id="KW-0597">Phosphoprotein</keyword>
<comment type="subcellular location">
    <subcellularLocation>
        <location evidence="1 12">Host nucleus</location>
    </subcellularLocation>
</comment>
<keyword evidence="8 12" id="KW-0805">Transcription regulation</keyword>
<dbReference type="SUPFAM" id="SSF54957">
    <property type="entry name" value="Viral DNA-binding domain"/>
    <property type="match status" value="1"/>
</dbReference>
<evidence type="ECO:0000256" key="4">
    <source>
        <dbReference type="ARBA" id="ARBA00022518"/>
    </source>
</evidence>